<feature type="compositionally biased region" description="Basic and acidic residues" evidence="1">
    <location>
        <begin position="481"/>
        <end position="491"/>
    </location>
</feature>
<feature type="region of interest" description="Disordered" evidence="1">
    <location>
        <begin position="471"/>
        <end position="584"/>
    </location>
</feature>
<reference evidence="5 6" key="1">
    <citation type="submission" date="2024-01" db="EMBL/GenBank/DDBJ databases">
        <title>The genomes of 5 underutilized Papilionoideae crops provide insights into root nodulation and disease resistanc.</title>
        <authorList>
            <person name="Jiang F."/>
        </authorList>
    </citation>
    <scope>NUCLEOTIDE SEQUENCE [LARGE SCALE GENOMIC DNA]</scope>
    <source>
        <strain evidence="5">JINMINGXINNONG_FW02</strain>
        <tissue evidence="5">Leaves</tissue>
    </source>
</reference>
<evidence type="ECO:0000259" key="3">
    <source>
        <dbReference type="Pfam" id="PF14309"/>
    </source>
</evidence>
<dbReference type="PANTHER" id="PTHR21726">
    <property type="entry name" value="PHOSPHATIDYLINOSITOL N-ACETYLGLUCOSAMINYLTRANSFERASE SUBUNIT P DOWN SYNDROME CRITICAL REGION PROTEIN 5 -RELATED"/>
    <property type="match status" value="1"/>
</dbReference>
<dbReference type="AlphaFoldDB" id="A0AAN9QYX8"/>
<feature type="region of interest" description="Disordered" evidence="1">
    <location>
        <begin position="378"/>
        <end position="414"/>
    </location>
</feature>
<feature type="compositionally biased region" description="Polar residues" evidence="1">
    <location>
        <begin position="818"/>
        <end position="828"/>
    </location>
</feature>
<dbReference type="PANTHER" id="PTHR21726:SF29">
    <property type="entry name" value="EXPRESSED PROTEIN"/>
    <property type="match status" value="1"/>
</dbReference>
<dbReference type="Pfam" id="PF14383">
    <property type="entry name" value="VARLMGL"/>
    <property type="match status" value="1"/>
</dbReference>
<feature type="transmembrane region" description="Helical" evidence="2">
    <location>
        <begin position="50"/>
        <end position="72"/>
    </location>
</feature>
<feature type="region of interest" description="Disordered" evidence="1">
    <location>
        <begin position="818"/>
        <end position="841"/>
    </location>
</feature>
<feature type="compositionally biased region" description="Polar residues" evidence="1">
    <location>
        <begin position="500"/>
        <end position="527"/>
    </location>
</feature>
<evidence type="ECO:0000256" key="2">
    <source>
        <dbReference type="SAM" id="Phobius"/>
    </source>
</evidence>
<evidence type="ECO:0000256" key="1">
    <source>
        <dbReference type="SAM" id="MobiDB-lite"/>
    </source>
</evidence>
<feature type="compositionally biased region" description="Basic and acidic residues" evidence="1">
    <location>
        <begin position="386"/>
        <end position="397"/>
    </location>
</feature>
<evidence type="ECO:0008006" key="7">
    <source>
        <dbReference type="Google" id="ProtNLM"/>
    </source>
</evidence>
<keyword evidence="2" id="KW-0472">Membrane</keyword>
<feature type="compositionally biased region" description="Polar residues" evidence="1">
    <location>
        <begin position="398"/>
        <end position="411"/>
    </location>
</feature>
<keyword evidence="2" id="KW-1133">Transmembrane helix</keyword>
<dbReference type="InterPro" id="IPR032795">
    <property type="entry name" value="DUF3741-assoc"/>
</dbReference>
<keyword evidence="2" id="KW-0812">Transmembrane</keyword>
<dbReference type="Proteomes" id="UP001374584">
    <property type="component" value="Unassembled WGS sequence"/>
</dbReference>
<sequence length="1035" mass="116129">MLYTWQTLNCTISLELALPSSVQLNFDAFTHFPCMPIQTASSCHKHCNAFLIHLAFLTIQLCCFVAFHFLVVQWPQFGFVGYLIVVVIVIDDIFRVASNLEDIWLLVTFKFLKGLFNSALKMRVEKEGAKNEGGFFHMFDWTSKSRKKLFSTTPESLKQRRKVDGNLATMLPYLADEDGEIGIGGSSRDSADHSCATSVIDSEVCGTRAPGVVARLMGLDSLPSSSFSDPYSTPYYDSQCIQDVQYWRTKLNHLHDHRILYSGKLVEKAEGTSRNFMEANPLHTRSRPIEKFQTEVMPPKSAKSIPFTHHKLLSPIKNPRFVPSNNATYIMEAAARIIEPGRQAATKAKTPLVASSTVSLRVRDLKEKVEASQKRQLISSSSLTSRVRDTKGKRETSLRTSRFSESSQRLTESNDAKYLKGQSLSKGWNGLVDTLVRSSAQVEEEDCYSKNKGKSISLAIQAKVNVQRREGLSFSSGKSLVEQREQCDTKNSHKPLKANVQKSLHVKSSGQDASGVLRQNNQKQNCSMDRDKLPSKPLISNSQCRKVVTGDSSGGRHRSSSNKSIAKSKVGPKNSSTSVTDSEKEVLYTRTNNFPRKKRSTDRDWNGRVVDNLFIDKSQKPVQSNLVGNKYHGGAEDVKKKDTDVVSFTFSMPLTRINSGFETSGLNSMDQHMRRVFVDTETDNAGSPVGYNAIGGDALGILLDQKLRELTYGIGNSCDDSLEASSPSSTAPKSKDLVPTLNSVNLFPQLQQKKDMMLTDKLFSNRTCLPELSSQHRLRLDKMEECDINPMEAELFNSGQPSPMSVLDPSFSTESCESPFSANATTSSEDQKRRKQVVGSGSGYTDLFDSASAWTMLRKQSSTCSQMKFGQSSTWELDYVNDILCNVELMYMDFSLGRARDIVNPHLFNQLENRRGRFESDGGECRIRRKAIFDCVSECLDLRCRRYVGGGYKMWAKGVAMVRRNEWLAREVWKEISSWRDMGDSMVDELVDRDMSIQYGQWLDFEVDTFQLGAVVEDQIFDSLVDDFVAEILQL</sequence>
<accession>A0AAN9QYX8</accession>
<gene>
    <name evidence="5" type="ORF">VNO80_22642</name>
</gene>
<dbReference type="InterPro" id="IPR025486">
    <property type="entry name" value="DUF4378"/>
</dbReference>
<dbReference type="Pfam" id="PF14309">
    <property type="entry name" value="DUF4378"/>
    <property type="match status" value="1"/>
</dbReference>
<comment type="caution">
    <text evidence="5">The sequence shown here is derived from an EMBL/GenBank/DDBJ whole genome shotgun (WGS) entry which is preliminary data.</text>
</comment>
<name>A0AAN9QYX8_PHACN</name>
<dbReference type="EMBL" id="JAYMYR010000008">
    <property type="protein sequence ID" value="KAK7348093.1"/>
    <property type="molecule type" value="Genomic_DNA"/>
</dbReference>
<organism evidence="5 6">
    <name type="scientific">Phaseolus coccineus</name>
    <name type="common">Scarlet runner bean</name>
    <name type="synonym">Phaseolus multiflorus</name>
    <dbReference type="NCBI Taxonomy" id="3886"/>
    <lineage>
        <taxon>Eukaryota</taxon>
        <taxon>Viridiplantae</taxon>
        <taxon>Streptophyta</taxon>
        <taxon>Embryophyta</taxon>
        <taxon>Tracheophyta</taxon>
        <taxon>Spermatophyta</taxon>
        <taxon>Magnoliopsida</taxon>
        <taxon>eudicotyledons</taxon>
        <taxon>Gunneridae</taxon>
        <taxon>Pentapetalae</taxon>
        <taxon>rosids</taxon>
        <taxon>fabids</taxon>
        <taxon>Fabales</taxon>
        <taxon>Fabaceae</taxon>
        <taxon>Papilionoideae</taxon>
        <taxon>50 kb inversion clade</taxon>
        <taxon>NPAAA clade</taxon>
        <taxon>indigoferoid/millettioid clade</taxon>
        <taxon>Phaseoleae</taxon>
        <taxon>Phaseolus</taxon>
    </lineage>
</organism>
<keyword evidence="6" id="KW-1185">Reference proteome</keyword>
<feature type="domain" description="DUF4378" evidence="3">
    <location>
        <begin position="876"/>
        <end position="1027"/>
    </location>
</feature>
<proteinExistence type="predicted"/>
<feature type="domain" description="DUF3741" evidence="4">
    <location>
        <begin position="198"/>
        <end position="228"/>
    </location>
</feature>
<evidence type="ECO:0000313" key="5">
    <source>
        <dbReference type="EMBL" id="KAK7348093.1"/>
    </source>
</evidence>
<evidence type="ECO:0000313" key="6">
    <source>
        <dbReference type="Proteomes" id="UP001374584"/>
    </source>
</evidence>
<protein>
    <recommendedName>
        <fullName evidence="7">DUF4378 domain-containing protein</fullName>
    </recommendedName>
</protein>
<feature type="region of interest" description="Disordered" evidence="1">
    <location>
        <begin position="794"/>
        <end position="813"/>
    </location>
</feature>
<evidence type="ECO:0000259" key="4">
    <source>
        <dbReference type="Pfam" id="PF14383"/>
    </source>
</evidence>